<feature type="binding site" evidence="15">
    <location>
        <position position="487"/>
    </location>
    <ligand>
        <name>Zn(2+)</name>
        <dbReference type="ChEBI" id="CHEBI:29105"/>
        <note>ligand shared between dimeric partners</note>
    </ligand>
</feature>
<dbReference type="HAMAP" id="MF_00970">
    <property type="entry name" value="RNase_E"/>
    <property type="match status" value="1"/>
</dbReference>
<dbReference type="SUPFAM" id="SSF50249">
    <property type="entry name" value="Nucleic acid-binding proteins"/>
    <property type="match status" value="1"/>
</dbReference>
<comment type="subcellular location">
    <subcellularLocation>
        <location evidence="15">Cytoplasm</location>
    </subcellularLocation>
    <subcellularLocation>
        <location evidence="15">Cell inner membrane</location>
        <topology evidence="15">Peripheral membrane protein</topology>
        <orientation evidence="15">Cytoplasmic side</orientation>
    </subcellularLocation>
</comment>
<evidence type="ECO:0000256" key="8">
    <source>
        <dbReference type="ARBA" id="ARBA00022723"/>
    </source>
</evidence>
<keyword evidence="8 15" id="KW-0479">Metal-binding</keyword>
<dbReference type="Pfam" id="PF20833">
    <property type="entry name" value="RNase_E_G_Thio"/>
    <property type="match status" value="1"/>
</dbReference>
<dbReference type="CDD" id="cd04453">
    <property type="entry name" value="S1_RNase_E"/>
    <property type="match status" value="1"/>
</dbReference>
<dbReference type="Proteomes" id="UP000546701">
    <property type="component" value="Unassembled WGS sequence"/>
</dbReference>
<proteinExistence type="inferred from homology"/>
<dbReference type="GO" id="GO:0005737">
    <property type="term" value="C:cytoplasm"/>
    <property type="evidence" value="ECO:0007669"/>
    <property type="project" value="UniProtKB-SubCell"/>
</dbReference>
<feature type="compositionally biased region" description="Acidic residues" evidence="16">
    <location>
        <begin position="585"/>
        <end position="611"/>
    </location>
</feature>
<feature type="domain" description="S1 motif" evidence="17">
    <location>
        <begin position="38"/>
        <end position="199"/>
    </location>
</feature>
<dbReference type="AlphaFoldDB" id="A0A7W9BV11"/>
<keyword evidence="13 15" id="KW-0694">RNA-binding</keyword>
<dbReference type="NCBIfam" id="TIGR00757">
    <property type="entry name" value="RNaseEG"/>
    <property type="match status" value="1"/>
</dbReference>
<keyword evidence="7 15" id="KW-0540">Nuclease</keyword>
<dbReference type="GO" id="GO:0006364">
    <property type="term" value="P:rRNA processing"/>
    <property type="evidence" value="ECO:0007669"/>
    <property type="project" value="UniProtKB-UniRule"/>
</dbReference>
<feature type="compositionally biased region" description="Basic residues" evidence="16">
    <location>
        <begin position="714"/>
        <end position="727"/>
    </location>
</feature>
<keyword evidence="15" id="KW-0820">tRNA-binding</keyword>
<evidence type="ECO:0000256" key="6">
    <source>
        <dbReference type="ARBA" id="ARBA00022694"/>
    </source>
</evidence>
<keyword evidence="14 15" id="KW-0472">Membrane</keyword>
<evidence type="ECO:0000256" key="4">
    <source>
        <dbReference type="ARBA" id="ARBA00022519"/>
    </source>
</evidence>
<evidence type="ECO:0000256" key="2">
    <source>
        <dbReference type="ARBA" id="ARBA00022475"/>
    </source>
</evidence>
<evidence type="ECO:0000256" key="9">
    <source>
        <dbReference type="ARBA" id="ARBA00022730"/>
    </source>
</evidence>
<feature type="compositionally biased region" description="Low complexity" evidence="16">
    <location>
        <begin position="925"/>
        <end position="968"/>
    </location>
</feature>
<evidence type="ECO:0000256" key="13">
    <source>
        <dbReference type="ARBA" id="ARBA00022884"/>
    </source>
</evidence>
<dbReference type="RefSeq" id="WP_184075309.1">
    <property type="nucleotide sequence ID" value="NZ_BMJP01000005.1"/>
</dbReference>
<dbReference type="GO" id="GO:0019843">
    <property type="term" value="F:rRNA binding"/>
    <property type="evidence" value="ECO:0007669"/>
    <property type="project" value="UniProtKB-KW"/>
</dbReference>
<feature type="region of interest" description="Disordered" evidence="16">
    <location>
        <begin position="95"/>
        <end position="153"/>
    </location>
</feature>
<dbReference type="GO" id="GO:0008270">
    <property type="term" value="F:zinc ion binding"/>
    <property type="evidence" value="ECO:0007669"/>
    <property type="project" value="UniProtKB-UniRule"/>
</dbReference>
<evidence type="ECO:0000256" key="7">
    <source>
        <dbReference type="ARBA" id="ARBA00022722"/>
    </source>
</evidence>
<dbReference type="PANTHER" id="PTHR30001">
    <property type="entry name" value="RIBONUCLEASE"/>
    <property type="match status" value="1"/>
</dbReference>
<keyword evidence="2 15" id="KW-1003">Cell membrane</keyword>
<keyword evidence="9 15" id="KW-0699">rRNA-binding</keyword>
<dbReference type="GO" id="GO:0009898">
    <property type="term" value="C:cytoplasmic side of plasma membrane"/>
    <property type="evidence" value="ECO:0007669"/>
    <property type="project" value="UniProtKB-UniRule"/>
</dbReference>
<comment type="cofactor">
    <cofactor evidence="15">
        <name>Mg(2+)</name>
        <dbReference type="ChEBI" id="CHEBI:18420"/>
    </cofactor>
    <text evidence="15">Binds 1 Mg(2+) ion per subunit.</text>
</comment>
<dbReference type="InterPro" id="IPR019307">
    <property type="entry name" value="RNA-bd_AU-1/RNase_E/G"/>
</dbReference>
<evidence type="ECO:0000256" key="1">
    <source>
        <dbReference type="ARBA" id="ARBA00005663"/>
    </source>
</evidence>
<keyword evidence="10 15" id="KW-0255">Endonuclease</keyword>
<evidence type="ECO:0000256" key="3">
    <source>
        <dbReference type="ARBA" id="ARBA00022490"/>
    </source>
</evidence>
<keyword evidence="4 15" id="KW-0997">Cell inner membrane</keyword>
<keyword evidence="3 15" id="KW-0963">Cytoplasm</keyword>
<comment type="catalytic activity">
    <reaction evidence="15">
        <text>Endonucleolytic cleavage of single-stranded RNA in A- and U-rich regions.</text>
        <dbReference type="EC" id="3.1.26.12"/>
    </reaction>
</comment>
<comment type="cofactor">
    <cofactor evidence="15">
        <name>Zn(2+)</name>
        <dbReference type="ChEBI" id="CHEBI:29105"/>
    </cofactor>
    <text evidence="15">Binds 2 Zn(2+) ions per homotetramer.</text>
</comment>
<dbReference type="GO" id="GO:0008995">
    <property type="term" value="F:ribonuclease E activity"/>
    <property type="evidence" value="ECO:0007669"/>
    <property type="project" value="UniProtKB-EC"/>
</dbReference>
<dbReference type="EC" id="3.1.26.12" evidence="15"/>
<dbReference type="PANTHER" id="PTHR30001:SF1">
    <property type="entry name" value="RIBONUCLEASE E_G-LIKE PROTEIN, CHLOROPLASTIC"/>
    <property type="match status" value="1"/>
</dbReference>
<evidence type="ECO:0000256" key="16">
    <source>
        <dbReference type="SAM" id="MobiDB-lite"/>
    </source>
</evidence>
<keyword evidence="19" id="KW-1185">Reference proteome</keyword>
<evidence type="ECO:0000259" key="17">
    <source>
        <dbReference type="SMART" id="SM00316"/>
    </source>
</evidence>
<feature type="region of interest" description="Disordered" evidence="16">
    <location>
        <begin position="845"/>
        <end position="872"/>
    </location>
</feature>
<keyword evidence="6 15" id="KW-0819">tRNA processing</keyword>
<feature type="compositionally biased region" description="Acidic residues" evidence="16">
    <location>
        <begin position="108"/>
        <end position="119"/>
    </location>
</feature>
<comment type="subunit">
    <text evidence="15">Homotetramer formed by a dimer of dimers.</text>
</comment>
<keyword evidence="5 15" id="KW-0698">rRNA processing</keyword>
<evidence type="ECO:0000256" key="15">
    <source>
        <dbReference type="HAMAP-Rule" id="MF_00970"/>
    </source>
</evidence>
<keyword evidence="15" id="KW-0862">Zinc</keyword>
<evidence type="ECO:0000256" key="5">
    <source>
        <dbReference type="ARBA" id="ARBA00022552"/>
    </source>
</evidence>
<keyword evidence="11 15" id="KW-0378">Hydrolase</keyword>
<gene>
    <name evidence="15" type="primary">rne</name>
    <name evidence="18" type="ORF">FHS99_002907</name>
</gene>
<feature type="compositionally biased region" description="Basic residues" evidence="16">
    <location>
        <begin position="637"/>
        <end position="646"/>
    </location>
</feature>
<feature type="compositionally biased region" description="Basic and acidic residues" evidence="16">
    <location>
        <begin position="612"/>
        <end position="636"/>
    </location>
</feature>
<dbReference type="EMBL" id="JACIJR010000007">
    <property type="protein sequence ID" value="MBB5730404.1"/>
    <property type="molecule type" value="Genomic_DNA"/>
</dbReference>
<dbReference type="Gene3D" id="3.40.1260.20">
    <property type="entry name" value="Ribonuclease E, catalytic domain"/>
    <property type="match status" value="1"/>
</dbReference>
<dbReference type="Gene3D" id="2.40.50.140">
    <property type="entry name" value="Nucleic acid-binding proteins"/>
    <property type="match status" value="1"/>
</dbReference>
<evidence type="ECO:0000256" key="11">
    <source>
        <dbReference type="ARBA" id="ARBA00022801"/>
    </source>
</evidence>
<keyword evidence="12 15" id="KW-0460">Magnesium</keyword>
<comment type="function">
    <text evidence="15">Endoribonuclease that plays a central role in RNA processing and decay. Required for the maturation of 5S and 16S rRNAs and the majority of tRNAs. Also involved in the degradation of most mRNAs.</text>
</comment>
<protein>
    <recommendedName>
        <fullName evidence="15">Ribonuclease E</fullName>
        <shortName evidence="15">RNase E</shortName>
        <ecNumber evidence="15">3.1.26.12</ecNumber>
    </recommendedName>
</protein>
<evidence type="ECO:0000256" key="12">
    <source>
        <dbReference type="ARBA" id="ARBA00022842"/>
    </source>
</evidence>
<dbReference type="InterPro" id="IPR003029">
    <property type="entry name" value="S1_domain"/>
</dbReference>
<dbReference type="GO" id="GO:0000287">
    <property type="term" value="F:magnesium ion binding"/>
    <property type="evidence" value="ECO:0007669"/>
    <property type="project" value="UniProtKB-UniRule"/>
</dbReference>
<dbReference type="SMART" id="SM00316">
    <property type="entry name" value="S1"/>
    <property type="match status" value="1"/>
</dbReference>
<feature type="binding site" evidence="15">
    <location>
        <position position="383"/>
    </location>
    <ligand>
        <name>Mg(2+)</name>
        <dbReference type="ChEBI" id="CHEBI:18420"/>
        <note>catalytic</note>
    </ligand>
</feature>
<accession>A0A7W9BV11</accession>
<dbReference type="Pfam" id="PF10150">
    <property type="entry name" value="RNase_E_G"/>
    <property type="match status" value="1"/>
</dbReference>
<feature type="compositionally biased region" description="Basic and acidic residues" evidence="16">
    <location>
        <begin position="95"/>
        <end position="107"/>
    </location>
</feature>
<sequence>MTMRMLIDARHREETRVAVVNGHRIEEFDFESAERKQLKGNIYLAKVTRVEPSLQAAFIDYGGNRHGFLAFSEIHPDYYQIPKEDRDALLAEEAEHAAEEERLRGPDHDDDMDDEDGDDAPERAETDSDHDDEDGEPSAAAPLEGGAGGDDQAVDNLREKRTNLRHRYKIQDVIRRRQVLLVQVVKEERGNKGAALTTYLSLAGRYCVLMPNTSHGGGISRKISNGADRKRLKSIMADLALPSTMGCIVRTAGLQRSRTEIKRDFDYLARLWDEIRENTLKSAAPALVYGDSDLIKRAIRDIYNRDIEEVIVEGEEGYRQARQYMKLLSPAAAKKVKLYVDVVPLFQRGGVEEQLSAMYNPVVQLKSGGYLVINPTEALVSIDINSGRSTREHNIEQTALSTNLEAANEIARQLRLRDMAGLVVIDFIDMESNGNNKKVERAMKEALKNDRARIQVGRISSFGLFEMSRQRIRTGVLEASTRTCPHCDGTGLVRTASSAGLSALRMLEDEAARGRGSQLVLRASQEAAFYVLNRKRHELAEIEDRYGVLIEICPDGQLEGARMAVESHGPPPAHPPRIPVLPPMEAEDEEDYGEEEEDIEEETPEIEEVEAREDRPRREGREGGREGREERGGEGGRKRRRRRRGGRREDGDAVDTDTGDQTVHDGQTTDEDVLVAVDELPEADREDAIATRANADLDVATHGEPASDEDGEGRRRRGRRGRRGGRRNRQEDGSETVDQPTSDDAAPVDAEAGYEASAASTQLADATAEQVAFDDVPVVTAPVEVAPDPVEDVVEEDRPRTRRRPRARRDDGTPVAAPVAPPAAMIAVAPEPVVSEPVALEPAAPLVEATEEAPAEVTPKPRRPRRKKADAAVEEVVEPIAEPIAAAIEDVIPAAIDPTPIEADAEAPAAKPRRPRRKKSDVEATEAPAPAAEAPAPTRAPRTRKPAAAAAVTAPVATTTEPAPTAEPGEADAPEPASPENQEGSPRRGWWQRTFGA</sequence>
<feature type="region of interest" description="Disordered" evidence="16">
    <location>
        <begin position="564"/>
        <end position="761"/>
    </location>
</feature>
<dbReference type="InterPro" id="IPR048583">
    <property type="entry name" value="RNase_E_G_thioredoxin-like"/>
</dbReference>
<feature type="compositionally biased region" description="Pro residues" evidence="16">
    <location>
        <begin position="569"/>
        <end position="582"/>
    </location>
</feature>
<reference evidence="18 19" key="1">
    <citation type="submission" date="2020-08" db="EMBL/GenBank/DDBJ databases">
        <title>Genomic Encyclopedia of Type Strains, Phase IV (KMG-IV): sequencing the most valuable type-strain genomes for metagenomic binning, comparative biology and taxonomic classification.</title>
        <authorList>
            <person name="Goeker M."/>
        </authorList>
    </citation>
    <scope>NUCLEOTIDE SEQUENCE [LARGE SCALE GENOMIC DNA]</scope>
    <source>
        <strain evidence="18 19">DSM 103336</strain>
    </source>
</reference>
<dbReference type="GO" id="GO:0008033">
    <property type="term" value="P:tRNA processing"/>
    <property type="evidence" value="ECO:0007669"/>
    <property type="project" value="UniProtKB-UniRule"/>
</dbReference>
<dbReference type="GO" id="GO:0006402">
    <property type="term" value="P:mRNA catabolic process"/>
    <property type="evidence" value="ECO:0007669"/>
    <property type="project" value="UniProtKB-UniRule"/>
</dbReference>
<comment type="caution">
    <text evidence="18">The sequence shown here is derived from an EMBL/GenBank/DDBJ whole genome shotgun (WGS) entry which is preliminary data.</text>
</comment>
<feature type="binding site" evidence="15">
    <location>
        <position position="426"/>
    </location>
    <ligand>
        <name>Mg(2+)</name>
        <dbReference type="ChEBI" id="CHEBI:18420"/>
        <note>catalytic</note>
    </ligand>
</feature>
<dbReference type="InterPro" id="IPR004659">
    <property type="entry name" value="RNase_E/G"/>
</dbReference>
<organism evidence="18 19">
    <name type="scientific">Sphingomonas prati</name>
    <dbReference type="NCBI Taxonomy" id="1843237"/>
    <lineage>
        <taxon>Bacteria</taxon>
        <taxon>Pseudomonadati</taxon>
        <taxon>Pseudomonadota</taxon>
        <taxon>Alphaproteobacteria</taxon>
        <taxon>Sphingomonadales</taxon>
        <taxon>Sphingomonadaceae</taxon>
        <taxon>Sphingomonas</taxon>
    </lineage>
</organism>
<dbReference type="InterPro" id="IPR028878">
    <property type="entry name" value="RNase_E"/>
</dbReference>
<feature type="region of interest" description="Disordered" evidence="16">
    <location>
        <begin position="781"/>
        <end position="818"/>
    </location>
</feature>
<comment type="similarity">
    <text evidence="15">Belongs to the RNase E/G family. RNase E subfamily.</text>
</comment>
<evidence type="ECO:0000313" key="18">
    <source>
        <dbReference type="EMBL" id="MBB5730404.1"/>
    </source>
</evidence>
<feature type="region of interest" description="Required for zinc-mediated homotetramerization and catalytic activity" evidence="15">
    <location>
        <begin position="484"/>
        <end position="487"/>
    </location>
</feature>
<feature type="compositionally biased region" description="Acidic residues" evidence="16">
    <location>
        <begin position="668"/>
        <end position="681"/>
    </location>
</feature>
<dbReference type="GO" id="GO:0000049">
    <property type="term" value="F:tRNA binding"/>
    <property type="evidence" value="ECO:0007669"/>
    <property type="project" value="UniProtKB-KW"/>
</dbReference>
<evidence type="ECO:0000256" key="10">
    <source>
        <dbReference type="ARBA" id="ARBA00022759"/>
    </source>
</evidence>
<name>A0A7W9BV11_9SPHN</name>
<evidence type="ECO:0000313" key="19">
    <source>
        <dbReference type="Proteomes" id="UP000546701"/>
    </source>
</evidence>
<dbReference type="InterPro" id="IPR012340">
    <property type="entry name" value="NA-bd_OB-fold"/>
</dbReference>
<feature type="binding site" evidence="15">
    <location>
        <position position="484"/>
    </location>
    <ligand>
        <name>Zn(2+)</name>
        <dbReference type="ChEBI" id="CHEBI:29105"/>
        <note>ligand shared between dimeric partners</note>
    </ligand>
</feature>
<comment type="similarity">
    <text evidence="1">Belongs to the RNase E/G family. RNase G subfamily.</text>
</comment>
<feature type="region of interest" description="Disordered" evidence="16">
    <location>
        <begin position="899"/>
        <end position="997"/>
    </location>
</feature>
<evidence type="ECO:0000256" key="14">
    <source>
        <dbReference type="ARBA" id="ARBA00023136"/>
    </source>
</evidence>